<dbReference type="AlphaFoldDB" id="A0A7V9Z8B5"/>
<dbReference type="SUPFAM" id="SSF52540">
    <property type="entry name" value="P-loop containing nucleoside triphosphate hydrolases"/>
    <property type="match status" value="1"/>
</dbReference>
<keyword evidence="7" id="KW-1278">Translocase</keyword>
<comment type="caution">
    <text evidence="10">The sequence shown here is derived from an EMBL/GenBank/DDBJ whole genome shotgun (WGS) entry which is preliminary data.</text>
</comment>
<dbReference type="GO" id="GO:0043190">
    <property type="term" value="C:ATP-binding cassette (ABC) transporter complex"/>
    <property type="evidence" value="ECO:0007669"/>
    <property type="project" value="TreeGrafter"/>
</dbReference>
<dbReference type="PANTHER" id="PTHR43553:SF24">
    <property type="entry name" value="ENERGY-COUPLING FACTOR TRANSPORTER ATP-BINDING PROTEIN ECFA1"/>
    <property type="match status" value="1"/>
</dbReference>
<dbReference type="CDD" id="cd03225">
    <property type="entry name" value="ABC_cobalt_CbiO_domain1"/>
    <property type="match status" value="1"/>
</dbReference>
<gene>
    <name evidence="10" type="ORF">HNR31_002711</name>
</gene>
<feature type="domain" description="ABC transporter" evidence="9">
    <location>
        <begin position="2"/>
        <end position="237"/>
    </location>
</feature>
<evidence type="ECO:0000256" key="6">
    <source>
        <dbReference type="ARBA" id="ARBA00022840"/>
    </source>
</evidence>
<dbReference type="GO" id="GO:0005524">
    <property type="term" value="F:ATP binding"/>
    <property type="evidence" value="ECO:0007669"/>
    <property type="project" value="UniProtKB-KW"/>
</dbReference>
<dbReference type="Gene3D" id="3.40.50.300">
    <property type="entry name" value="P-loop containing nucleotide triphosphate hydrolases"/>
    <property type="match status" value="1"/>
</dbReference>
<comment type="subcellular location">
    <subcellularLocation>
        <location evidence="1">Cell membrane</location>
        <topology evidence="1">Peripheral membrane protein</topology>
    </subcellularLocation>
</comment>
<dbReference type="SMART" id="SM00382">
    <property type="entry name" value="AAA"/>
    <property type="match status" value="1"/>
</dbReference>
<dbReference type="PROSITE" id="PS50893">
    <property type="entry name" value="ABC_TRANSPORTER_2"/>
    <property type="match status" value="1"/>
</dbReference>
<name>A0A7V9Z8B5_9BACL</name>
<evidence type="ECO:0000256" key="7">
    <source>
        <dbReference type="ARBA" id="ARBA00022967"/>
    </source>
</evidence>
<protein>
    <submittedName>
        <fullName evidence="10">Cobalt/nickel transport system ATP-binding protein</fullName>
    </submittedName>
</protein>
<keyword evidence="8" id="KW-0472">Membrane</keyword>
<evidence type="ECO:0000259" key="9">
    <source>
        <dbReference type="PROSITE" id="PS50893"/>
    </source>
</evidence>
<reference evidence="10 11" key="1">
    <citation type="submission" date="2020-07" db="EMBL/GenBank/DDBJ databases">
        <title>Genomic Encyclopedia of Type Strains, Phase IV (KMG-IV): sequencing the most valuable type-strain genomes for metagenomic binning, comparative biology and taxonomic classification.</title>
        <authorList>
            <person name="Goeker M."/>
        </authorList>
    </citation>
    <scope>NUCLEOTIDE SEQUENCE [LARGE SCALE GENOMIC DNA]</scope>
    <source>
        <strain evidence="10 11">DSM 15730</strain>
    </source>
</reference>
<evidence type="ECO:0000256" key="3">
    <source>
        <dbReference type="ARBA" id="ARBA00022448"/>
    </source>
</evidence>
<dbReference type="GO" id="GO:0016887">
    <property type="term" value="F:ATP hydrolysis activity"/>
    <property type="evidence" value="ECO:0007669"/>
    <property type="project" value="InterPro"/>
</dbReference>
<dbReference type="EMBL" id="JACDUT010000008">
    <property type="protein sequence ID" value="MBA2875917.1"/>
    <property type="molecule type" value="Genomic_DNA"/>
</dbReference>
<dbReference type="InterPro" id="IPR027417">
    <property type="entry name" value="P-loop_NTPase"/>
</dbReference>
<dbReference type="GO" id="GO:0042626">
    <property type="term" value="F:ATPase-coupled transmembrane transporter activity"/>
    <property type="evidence" value="ECO:0007669"/>
    <property type="project" value="TreeGrafter"/>
</dbReference>
<dbReference type="Proteomes" id="UP000523087">
    <property type="component" value="Unassembled WGS sequence"/>
</dbReference>
<evidence type="ECO:0000256" key="8">
    <source>
        <dbReference type="ARBA" id="ARBA00023136"/>
    </source>
</evidence>
<dbReference type="PANTHER" id="PTHR43553">
    <property type="entry name" value="HEAVY METAL TRANSPORTER"/>
    <property type="match status" value="1"/>
</dbReference>
<comment type="similarity">
    <text evidence="2">Belongs to the ABC transporter superfamily.</text>
</comment>
<evidence type="ECO:0000256" key="1">
    <source>
        <dbReference type="ARBA" id="ARBA00004202"/>
    </source>
</evidence>
<accession>A0A7V9Z8B5</accession>
<proteinExistence type="inferred from homology"/>
<evidence type="ECO:0000256" key="4">
    <source>
        <dbReference type="ARBA" id="ARBA00022475"/>
    </source>
</evidence>
<keyword evidence="3" id="KW-0813">Transport</keyword>
<evidence type="ECO:0000256" key="5">
    <source>
        <dbReference type="ARBA" id="ARBA00022741"/>
    </source>
</evidence>
<dbReference type="FunFam" id="3.40.50.300:FF:000224">
    <property type="entry name" value="Energy-coupling factor transporter ATP-binding protein EcfA"/>
    <property type="match status" value="1"/>
</dbReference>
<dbReference type="InterPro" id="IPR015856">
    <property type="entry name" value="ABC_transpr_CbiO/EcfA_su"/>
</dbReference>
<evidence type="ECO:0000256" key="2">
    <source>
        <dbReference type="ARBA" id="ARBA00005417"/>
    </source>
</evidence>
<keyword evidence="5" id="KW-0547">Nucleotide-binding</keyword>
<dbReference type="InterPro" id="IPR003593">
    <property type="entry name" value="AAA+_ATPase"/>
</dbReference>
<evidence type="ECO:0000313" key="10">
    <source>
        <dbReference type="EMBL" id="MBA2875917.1"/>
    </source>
</evidence>
<dbReference type="InterPro" id="IPR050095">
    <property type="entry name" value="ECF_ABC_transporter_ATP-bd"/>
</dbReference>
<dbReference type="RefSeq" id="WP_181556681.1">
    <property type="nucleotide sequence ID" value="NZ_CP064060.1"/>
</dbReference>
<keyword evidence="4" id="KW-1003">Cell membrane</keyword>
<evidence type="ECO:0000313" key="11">
    <source>
        <dbReference type="Proteomes" id="UP000523087"/>
    </source>
</evidence>
<dbReference type="Pfam" id="PF00005">
    <property type="entry name" value="ABC_tran"/>
    <property type="match status" value="1"/>
</dbReference>
<keyword evidence="6 10" id="KW-0067">ATP-binding</keyword>
<dbReference type="InterPro" id="IPR003439">
    <property type="entry name" value="ABC_transporter-like_ATP-bd"/>
</dbReference>
<sequence>MLKFQDVYYTYPDGQCVLKGLSLHVPLGKKCALIGHNGCGKTTLFLHANGLLIPDSGEVYWKGKKIDYKQKTLQKWRQEVGIVFQNPEHQLIAPTITEELAFGLHNLRVEKSVINQLLQETMDDFSLHKWRDKPIHHLSLGQKKWLSLASVMIMKPSLLILDEPTAYLDRLQVERFMEKLNDIHQKGVTVFMATHDLDLVFQWADVVFVMHDGQIVMQGKPEEVFVQGERLKQFQIGVPLLAAVWNTLFPNERRIPRSIEEIKARMKV</sequence>
<organism evidence="10 11">
    <name type="scientific">Thermaerobacillus caldiproteolyticus</name>
    <dbReference type="NCBI Taxonomy" id="247480"/>
    <lineage>
        <taxon>Bacteria</taxon>
        <taxon>Bacillati</taxon>
        <taxon>Bacillota</taxon>
        <taxon>Bacilli</taxon>
        <taxon>Bacillales</taxon>
        <taxon>Anoxybacillaceae</taxon>
        <taxon>Thermaerobacillus</taxon>
    </lineage>
</organism>
<keyword evidence="11" id="KW-1185">Reference proteome</keyword>
<dbReference type="GO" id="GO:0015087">
    <property type="term" value="F:cobalt ion transmembrane transporter activity"/>
    <property type="evidence" value="ECO:0007669"/>
    <property type="project" value="UniProtKB-ARBA"/>
</dbReference>